<dbReference type="Gene3D" id="1.10.10.10">
    <property type="entry name" value="Winged helix-like DNA-binding domain superfamily/Winged helix DNA-binding domain"/>
    <property type="match status" value="1"/>
</dbReference>
<evidence type="ECO:0000259" key="5">
    <source>
        <dbReference type="PROSITE" id="PS50931"/>
    </source>
</evidence>
<dbReference type="SUPFAM" id="SSF53850">
    <property type="entry name" value="Periplasmic binding protein-like II"/>
    <property type="match status" value="1"/>
</dbReference>
<dbReference type="AlphaFoldDB" id="A0A432D3F9"/>
<evidence type="ECO:0000256" key="2">
    <source>
        <dbReference type="ARBA" id="ARBA00023015"/>
    </source>
</evidence>
<dbReference type="InterPro" id="IPR036388">
    <property type="entry name" value="WH-like_DNA-bd_sf"/>
</dbReference>
<name>A0A432D3F9_9VIBR</name>
<accession>A0A432D3F9</accession>
<dbReference type="SUPFAM" id="SSF46785">
    <property type="entry name" value="Winged helix' DNA-binding domain"/>
    <property type="match status" value="1"/>
</dbReference>
<dbReference type="PANTHER" id="PTHR30126">
    <property type="entry name" value="HTH-TYPE TRANSCRIPTIONAL REGULATOR"/>
    <property type="match status" value="1"/>
</dbReference>
<reference evidence="6 7" key="1">
    <citation type="submission" date="2018-12" db="EMBL/GenBank/DDBJ databases">
        <title>Vibrio sp. isolated from China Sea.</title>
        <authorList>
            <person name="Li Y."/>
        </authorList>
    </citation>
    <scope>NUCLEOTIDE SEQUENCE [LARGE SCALE GENOMIC DNA]</scope>
    <source>
        <strain evidence="6 7">BEI207</strain>
    </source>
</reference>
<dbReference type="PROSITE" id="PS50931">
    <property type="entry name" value="HTH_LYSR"/>
    <property type="match status" value="1"/>
</dbReference>
<organism evidence="6 7">
    <name type="scientific">Vibrio aquaticus</name>
    <dbReference type="NCBI Taxonomy" id="2496559"/>
    <lineage>
        <taxon>Bacteria</taxon>
        <taxon>Pseudomonadati</taxon>
        <taxon>Pseudomonadota</taxon>
        <taxon>Gammaproteobacteria</taxon>
        <taxon>Vibrionales</taxon>
        <taxon>Vibrionaceae</taxon>
        <taxon>Vibrio</taxon>
    </lineage>
</organism>
<evidence type="ECO:0000256" key="3">
    <source>
        <dbReference type="ARBA" id="ARBA00023125"/>
    </source>
</evidence>
<dbReference type="GO" id="GO:0000976">
    <property type="term" value="F:transcription cis-regulatory region binding"/>
    <property type="evidence" value="ECO:0007669"/>
    <property type="project" value="TreeGrafter"/>
</dbReference>
<keyword evidence="4" id="KW-0804">Transcription</keyword>
<gene>
    <name evidence="6" type="ORF">EJ063_03330</name>
</gene>
<keyword evidence="7" id="KW-1185">Reference proteome</keyword>
<dbReference type="PANTHER" id="PTHR30126:SF91">
    <property type="entry name" value="LYSR FAMILY TRANSCRIPTIONAL REGULATOR"/>
    <property type="match status" value="1"/>
</dbReference>
<dbReference type="OrthoDB" id="9786526at2"/>
<evidence type="ECO:0000256" key="1">
    <source>
        <dbReference type="ARBA" id="ARBA00009437"/>
    </source>
</evidence>
<evidence type="ECO:0000256" key="4">
    <source>
        <dbReference type="ARBA" id="ARBA00023163"/>
    </source>
</evidence>
<dbReference type="InterPro" id="IPR005119">
    <property type="entry name" value="LysR_subst-bd"/>
</dbReference>
<dbReference type="Pfam" id="PF00126">
    <property type="entry name" value="HTH_1"/>
    <property type="match status" value="1"/>
</dbReference>
<dbReference type="EMBL" id="RXZH01000001">
    <property type="protein sequence ID" value="RTZ18358.1"/>
    <property type="molecule type" value="Genomic_DNA"/>
</dbReference>
<proteinExistence type="inferred from homology"/>
<evidence type="ECO:0000313" key="6">
    <source>
        <dbReference type="EMBL" id="RTZ18358.1"/>
    </source>
</evidence>
<dbReference type="Gene3D" id="3.40.190.290">
    <property type="match status" value="1"/>
</dbReference>
<dbReference type="GO" id="GO:0003700">
    <property type="term" value="F:DNA-binding transcription factor activity"/>
    <property type="evidence" value="ECO:0007669"/>
    <property type="project" value="InterPro"/>
</dbReference>
<keyword evidence="2" id="KW-0805">Transcription regulation</keyword>
<comment type="caution">
    <text evidence="6">The sequence shown here is derived from an EMBL/GenBank/DDBJ whole genome shotgun (WGS) entry which is preliminary data.</text>
</comment>
<sequence>MIALEHLHVINVIHQEGSFRKASEKLFKARSAVSYSVKQVEQYYDIEIFSRDTYRPELTRDGKILIGQIEHLLEAASQFDVFARQLNSEVEKEIRLSVSAIFPTNKLTALLHKIKESFPETIVHLDIETASGERMLKDDVVDIGIYAGLEKDTRQIHYRCIDKLELPVYVSRSFPLSNQRDLTHEELAPYPQIVVKSSYKSSPDSGIVKHALHWYVSDHQSKRNLIESGLGWGRLARHEVENAPNLIALENLETLGVPIYVARRKDQPMGPVAELIWTFFNELDESTNKRRY</sequence>
<dbReference type="InterPro" id="IPR000847">
    <property type="entry name" value="LysR_HTH_N"/>
</dbReference>
<evidence type="ECO:0000313" key="7">
    <source>
        <dbReference type="Proteomes" id="UP000268973"/>
    </source>
</evidence>
<dbReference type="Proteomes" id="UP000268973">
    <property type="component" value="Unassembled WGS sequence"/>
</dbReference>
<protein>
    <submittedName>
        <fullName evidence="6">LysR family transcriptional regulator</fullName>
    </submittedName>
</protein>
<feature type="domain" description="HTH lysR-type" evidence="5">
    <location>
        <begin position="1"/>
        <end position="59"/>
    </location>
</feature>
<dbReference type="CDD" id="cd05466">
    <property type="entry name" value="PBP2_LTTR_substrate"/>
    <property type="match status" value="1"/>
</dbReference>
<dbReference type="RefSeq" id="WP_126573104.1">
    <property type="nucleotide sequence ID" value="NZ_RXZH01000001.1"/>
</dbReference>
<keyword evidence="3" id="KW-0238">DNA-binding</keyword>
<dbReference type="InterPro" id="IPR036390">
    <property type="entry name" value="WH_DNA-bd_sf"/>
</dbReference>
<comment type="similarity">
    <text evidence="1">Belongs to the LysR transcriptional regulatory family.</text>
</comment>
<dbReference type="Pfam" id="PF03466">
    <property type="entry name" value="LysR_substrate"/>
    <property type="match status" value="1"/>
</dbReference>